<dbReference type="NCBIfam" id="TIGR00525">
    <property type="entry name" value="folB"/>
    <property type="match status" value="1"/>
</dbReference>
<dbReference type="SMART" id="SM00905">
    <property type="entry name" value="FolB"/>
    <property type="match status" value="1"/>
</dbReference>
<reference evidence="8" key="1">
    <citation type="submission" date="2020-10" db="EMBL/GenBank/DDBJ databases">
        <authorList>
            <person name="Abbas A."/>
            <person name="Razzaq R."/>
            <person name="Waqas M."/>
            <person name="Abbas N."/>
            <person name="Nielsen T.K."/>
            <person name="Hansen L.H."/>
            <person name="Hussain S."/>
            <person name="Shahid M."/>
        </authorList>
    </citation>
    <scope>NUCLEOTIDE SEQUENCE</scope>
    <source>
        <strain evidence="8">S14</strain>
    </source>
</reference>
<keyword evidence="5 6" id="KW-0456">Lyase</keyword>
<protein>
    <recommendedName>
        <fullName evidence="6">7,8-dihydroneopterin aldolase</fullName>
        <ecNumber evidence="6">4.1.2.25</ecNumber>
    </recommendedName>
</protein>
<name>A0ABU1DKF4_9HYPH</name>
<comment type="catalytic activity">
    <reaction evidence="1 6">
        <text>7,8-dihydroneopterin = 6-hydroxymethyl-7,8-dihydropterin + glycolaldehyde</text>
        <dbReference type="Rhea" id="RHEA:10540"/>
        <dbReference type="ChEBI" id="CHEBI:17001"/>
        <dbReference type="ChEBI" id="CHEBI:17071"/>
        <dbReference type="ChEBI" id="CHEBI:44841"/>
        <dbReference type="EC" id="4.1.2.25"/>
    </reaction>
</comment>
<organism evidence="8 9">
    <name type="scientific">Chelatococcus sambhunathii</name>
    <dbReference type="NCBI Taxonomy" id="363953"/>
    <lineage>
        <taxon>Bacteria</taxon>
        <taxon>Pseudomonadati</taxon>
        <taxon>Pseudomonadota</taxon>
        <taxon>Alphaproteobacteria</taxon>
        <taxon>Hyphomicrobiales</taxon>
        <taxon>Chelatococcaceae</taxon>
        <taxon>Chelatococcus</taxon>
    </lineage>
</organism>
<dbReference type="EC" id="4.1.2.25" evidence="6"/>
<dbReference type="PANTHER" id="PTHR42844:SF1">
    <property type="entry name" value="DIHYDRONEOPTERIN ALDOLASE 1-RELATED"/>
    <property type="match status" value="1"/>
</dbReference>
<evidence type="ECO:0000256" key="4">
    <source>
        <dbReference type="ARBA" id="ARBA00022909"/>
    </source>
</evidence>
<comment type="function">
    <text evidence="6">Catalyzes the conversion of 7,8-dihydroneopterin to 6-hydroxymethyl-7,8-dihydropterin.</text>
</comment>
<evidence type="ECO:0000259" key="7">
    <source>
        <dbReference type="SMART" id="SM00905"/>
    </source>
</evidence>
<sequence>MDKVVLKDLSIFARHGLFEEEAELGQRFFIDVEISADLSHAEAQDTPEGTVNWADLVETVTAAFTETRYKMVEAAADSIAAAIFRRFPIARRTRVEIRKPSAPIEAIFAYTAVIVERERP</sequence>
<comment type="similarity">
    <text evidence="3 6">Belongs to the DHNA family.</text>
</comment>
<proteinExistence type="inferred from homology"/>
<keyword evidence="4 6" id="KW-0289">Folate biosynthesis</keyword>
<evidence type="ECO:0000313" key="8">
    <source>
        <dbReference type="EMBL" id="MDR4308603.1"/>
    </source>
</evidence>
<dbReference type="Proteomes" id="UP001181622">
    <property type="component" value="Unassembled WGS sequence"/>
</dbReference>
<comment type="pathway">
    <text evidence="2 6">Cofactor biosynthesis; tetrahydrofolate biosynthesis; 2-amino-4-hydroxy-6-hydroxymethyl-7,8-dihydropteridine diphosphate from 7,8-dihydroneopterin triphosphate: step 3/4.</text>
</comment>
<evidence type="ECO:0000256" key="5">
    <source>
        <dbReference type="ARBA" id="ARBA00023239"/>
    </source>
</evidence>
<evidence type="ECO:0000256" key="2">
    <source>
        <dbReference type="ARBA" id="ARBA00005013"/>
    </source>
</evidence>
<dbReference type="EMBL" id="JADBEO010000059">
    <property type="protein sequence ID" value="MDR4308603.1"/>
    <property type="molecule type" value="Genomic_DNA"/>
</dbReference>
<feature type="domain" description="Dihydroneopterin aldolase/epimerase" evidence="7">
    <location>
        <begin position="4"/>
        <end position="117"/>
    </location>
</feature>
<dbReference type="InterPro" id="IPR006156">
    <property type="entry name" value="Dihydroneopterin_aldolase"/>
</dbReference>
<evidence type="ECO:0000256" key="6">
    <source>
        <dbReference type="RuleBase" id="RU362079"/>
    </source>
</evidence>
<comment type="caution">
    <text evidence="8">The sequence shown here is derived from an EMBL/GenBank/DDBJ whole genome shotgun (WGS) entry which is preliminary data.</text>
</comment>
<accession>A0ABU1DKF4</accession>
<dbReference type="Pfam" id="PF02152">
    <property type="entry name" value="FolB"/>
    <property type="match status" value="1"/>
</dbReference>
<evidence type="ECO:0000256" key="3">
    <source>
        <dbReference type="ARBA" id="ARBA00005708"/>
    </source>
</evidence>
<dbReference type="PANTHER" id="PTHR42844">
    <property type="entry name" value="DIHYDRONEOPTERIN ALDOLASE 1-RELATED"/>
    <property type="match status" value="1"/>
</dbReference>
<dbReference type="RefSeq" id="WP_309394498.1">
    <property type="nucleotide sequence ID" value="NZ_JADBEO010000059.1"/>
</dbReference>
<dbReference type="InterPro" id="IPR006157">
    <property type="entry name" value="FolB_dom"/>
</dbReference>
<keyword evidence="9" id="KW-1185">Reference proteome</keyword>
<dbReference type="SUPFAM" id="SSF55620">
    <property type="entry name" value="Tetrahydrobiopterin biosynthesis enzymes-like"/>
    <property type="match status" value="1"/>
</dbReference>
<dbReference type="NCBIfam" id="TIGR00526">
    <property type="entry name" value="folB_dom"/>
    <property type="match status" value="1"/>
</dbReference>
<gene>
    <name evidence="8" type="primary">folB</name>
    <name evidence="8" type="ORF">IHQ68_18440</name>
</gene>
<dbReference type="InterPro" id="IPR043133">
    <property type="entry name" value="GTP-CH-I_C/QueF"/>
</dbReference>
<evidence type="ECO:0000313" key="9">
    <source>
        <dbReference type="Proteomes" id="UP001181622"/>
    </source>
</evidence>
<evidence type="ECO:0000256" key="1">
    <source>
        <dbReference type="ARBA" id="ARBA00001353"/>
    </source>
</evidence>
<dbReference type="GO" id="GO:0004150">
    <property type="term" value="F:dihydroneopterin aldolase activity"/>
    <property type="evidence" value="ECO:0007669"/>
    <property type="project" value="UniProtKB-EC"/>
</dbReference>
<dbReference type="Gene3D" id="3.30.1130.10">
    <property type="match status" value="1"/>
</dbReference>